<evidence type="ECO:0000313" key="5">
    <source>
        <dbReference type="Proteomes" id="UP001396898"/>
    </source>
</evidence>
<feature type="signal peptide" evidence="3">
    <location>
        <begin position="1"/>
        <end position="19"/>
    </location>
</feature>
<feature type="region of interest" description="Disordered" evidence="1">
    <location>
        <begin position="117"/>
        <end position="199"/>
    </location>
</feature>
<keyword evidence="2" id="KW-0812">Transmembrane</keyword>
<sequence length="220" mass="21192">MHSVQALLVAALLAAPIAAKTDIGGCVSSATKNQWGEASMIWYVPGTGEVCELLDCGGGRAPPKTNVPGCGNYKGTASYSPTYLPGFGTEAVAATSTAASSTAAAASTTAAVAASTTKASGTTVLSGEHSTETDVPDTTMLTGVRSGSITAAPAATSAGSAEAGKETGTPAEKPQSSDSSSSSSSSSSSKTTTAPTGAGVAASAAPFGMIVCLAAAIVLF</sequence>
<keyword evidence="5" id="KW-1185">Reference proteome</keyword>
<dbReference type="EMBL" id="JAQQWI010000010">
    <property type="protein sequence ID" value="KAK8017928.1"/>
    <property type="molecule type" value="Genomic_DNA"/>
</dbReference>
<gene>
    <name evidence="4" type="ORF">PG991_007118</name>
</gene>
<protein>
    <recommendedName>
        <fullName evidence="6">Siderophore biosynthesis enzyme</fullName>
    </recommendedName>
</protein>
<feature type="compositionally biased region" description="Low complexity" evidence="1">
    <location>
        <begin position="176"/>
        <end position="199"/>
    </location>
</feature>
<accession>A0ABR1RUK5</accession>
<feature type="compositionally biased region" description="Low complexity" evidence="1">
    <location>
        <begin position="146"/>
        <end position="162"/>
    </location>
</feature>
<proteinExistence type="predicted"/>
<evidence type="ECO:0000256" key="1">
    <source>
        <dbReference type="SAM" id="MobiDB-lite"/>
    </source>
</evidence>
<evidence type="ECO:0000256" key="2">
    <source>
        <dbReference type="SAM" id="Phobius"/>
    </source>
</evidence>
<keyword evidence="2" id="KW-0472">Membrane</keyword>
<evidence type="ECO:0008006" key="6">
    <source>
        <dbReference type="Google" id="ProtNLM"/>
    </source>
</evidence>
<evidence type="ECO:0000256" key="3">
    <source>
        <dbReference type="SAM" id="SignalP"/>
    </source>
</evidence>
<keyword evidence="3" id="KW-0732">Signal</keyword>
<feature type="transmembrane region" description="Helical" evidence="2">
    <location>
        <begin position="197"/>
        <end position="219"/>
    </location>
</feature>
<reference evidence="4 5" key="1">
    <citation type="submission" date="2023-01" db="EMBL/GenBank/DDBJ databases">
        <title>Analysis of 21 Apiospora genomes using comparative genomics revels a genus with tremendous synthesis potential of carbohydrate active enzymes and secondary metabolites.</title>
        <authorList>
            <person name="Sorensen T."/>
        </authorList>
    </citation>
    <scope>NUCLEOTIDE SEQUENCE [LARGE SCALE GENOMIC DNA]</scope>
    <source>
        <strain evidence="4 5">CBS 20057</strain>
    </source>
</reference>
<dbReference type="Proteomes" id="UP001396898">
    <property type="component" value="Unassembled WGS sequence"/>
</dbReference>
<name>A0ABR1RUK5_9PEZI</name>
<keyword evidence="2" id="KW-1133">Transmembrane helix</keyword>
<comment type="caution">
    <text evidence="4">The sequence shown here is derived from an EMBL/GenBank/DDBJ whole genome shotgun (WGS) entry which is preliminary data.</text>
</comment>
<organism evidence="4 5">
    <name type="scientific">Apiospora marii</name>
    <dbReference type="NCBI Taxonomy" id="335849"/>
    <lineage>
        <taxon>Eukaryota</taxon>
        <taxon>Fungi</taxon>
        <taxon>Dikarya</taxon>
        <taxon>Ascomycota</taxon>
        <taxon>Pezizomycotina</taxon>
        <taxon>Sordariomycetes</taxon>
        <taxon>Xylariomycetidae</taxon>
        <taxon>Amphisphaeriales</taxon>
        <taxon>Apiosporaceae</taxon>
        <taxon>Apiospora</taxon>
    </lineage>
</organism>
<evidence type="ECO:0000313" key="4">
    <source>
        <dbReference type="EMBL" id="KAK8017928.1"/>
    </source>
</evidence>
<feature type="chain" id="PRO_5045987326" description="Siderophore biosynthesis enzyme" evidence="3">
    <location>
        <begin position="20"/>
        <end position="220"/>
    </location>
</feature>